<comment type="caution">
    <text evidence="4">The sequence shown here is derived from an EMBL/GenBank/DDBJ whole genome shotgun (WGS) entry which is preliminary data.</text>
</comment>
<dbReference type="SUPFAM" id="SSF56112">
    <property type="entry name" value="Protein kinase-like (PK-like)"/>
    <property type="match status" value="1"/>
</dbReference>
<feature type="domain" description="PASTA" evidence="3">
    <location>
        <begin position="379"/>
        <end position="444"/>
    </location>
</feature>
<evidence type="ECO:0000259" key="3">
    <source>
        <dbReference type="PROSITE" id="PS51178"/>
    </source>
</evidence>
<organism evidence="4 5">
    <name type="scientific">Paenibacillus piri</name>
    <dbReference type="NCBI Taxonomy" id="2547395"/>
    <lineage>
        <taxon>Bacteria</taxon>
        <taxon>Bacillati</taxon>
        <taxon>Bacillota</taxon>
        <taxon>Bacilli</taxon>
        <taxon>Bacillales</taxon>
        <taxon>Paenibacillaceae</taxon>
        <taxon>Paenibacillus</taxon>
    </lineage>
</organism>
<dbReference type="CDD" id="cd06577">
    <property type="entry name" value="PASTA_pknB"/>
    <property type="match status" value="1"/>
</dbReference>
<dbReference type="PROSITE" id="PS51178">
    <property type="entry name" value="PASTA"/>
    <property type="match status" value="1"/>
</dbReference>
<dbReference type="Pfam" id="PF03793">
    <property type="entry name" value="PASTA"/>
    <property type="match status" value="1"/>
</dbReference>
<dbReference type="SMART" id="SM00740">
    <property type="entry name" value="PASTA"/>
    <property type="match status" value="1"/>
</dbReference>
<dbReference type="Proteomes" id="UP000295636">
    <property type="component" value="Unassembled WGS sequence"/>
</dbReference>
<dbReference type="Gene3D" id="3.30.200.20">
    <property type="entry name" value="Phosphorylase Kinase, domain 1"/>
    <property type="match status" value="1"/>
</dbReference>
<dbReference type="InterPro" id="IPR011009">
    <property type="entry name" value="Kinase-like_dom_sf"/>
</dbReference>
<evidence type="ECO:0000313" key="5">
    <source>
        <dbReference type="Proteomes" id="UP000295636"/>
    </source>
</evidence>
<dbReference type="Gene3D" id="1.10.510.10">
    <property type="entry name" value="Transferase(Phosphotransferase) domain 1"/>
    <property type="match status" value="1"/>
</dbReference>
<keyword evidence="2" id="KW-0812">Transmembrane</keyword>
<gene>
    <name evidence="4" type="ORF">E1757_00900</name>
</gene>
<feature type="region of interest" description="Disordered" evidence="1">
    <location>
        <begin position="237"/>
        <end position="258"/>
    </location>
</feature>
<keyword evidence="2" id="KW-1133">Transmembrane helix</keyword>
<feature type="region of interest" description="Disordered" evidence="1">
    <location>
        <begin position="340"/>
        <end position="381"/>
    </location>
</feature>
<evidence type="ECO:0000256" key="1">
    <source>
        <dbReference type="SAM" id="MobiDB-lite"/>
    </source>
</evidence>
<name>A0A4R5KYS9_9BACL</name>
<feature type="transmembrane region" description="Helical" evidence="2">
    <location>
        <begin position="308"/>
        <end position="330"/>
    </location>
</feature>
<protein>
    <submittedName>
        <fullName evidence="4">PASTA domain-containing protein</fullName>
    </submittedName>
</protein>
<dbReference type="Gene3D" id="3.30.10.20">
    <property type="match status" value="1"/>
</dbReference>
<keyword evidence="5" id="KW-1185">Reference proteome</keyword>
<feature type="compositionally biased region" description="Basic and acidic residues" evidence="1">
    <location>
        <begin position="357"/>
        <end position="371"/>
    </location>
</feature>
<dbReference type="EMBL" id="SMRT01000001">
    <property type="protein sequence ID" value="TDG00231.1"/>
    <property type="molecule type" value="Genomic_DNA"/>
</dbReference>
<dbReference type="RefSeq" id="WP_133224940.1">
    <property type="nucleotide sequence ID" value="NZ_SMRT01000001.1"/>
</dbReference>
<proteinExistence type="predicted"/>
<dbReference type="AlphaFoldDB" id="A0A4R5KYS9"/>
<evidence type="ECO:0000313" key="4">
    <source>
        <dbReference type="EMBL" id="TDG00231.1"/>
    </source>
</evidence>
<dbReference type="InterPro" id="IPR005543">
    <property type="entry name" value="PASTA_dom"/>
</dbReference>
<keyword evidence="2" id="KW-0472">Membrane</keyword>
<reference evidence="4 5" key="1">
    <citation type="submission" date="2019-03" db="EMBL/GenBank/DDBJ databases">
        <title>This is whole genome sequence of Paenibacillus sp MS74 strain.</title>
        <authorList>
            <person name="Trinh H.N."/>
        </authorList>
    </citation>
    <scope>NUCLEOTIDE SEQUENCE [LARGE SCALE GENOMIC DNA]</scope>
    <source>
        <strain evidence="4 5">MS74</strain>
    </source>
</reference>
<evidence type="ECO:0000256" key="2">
    <source>
        <dbReference type="SAM" id="Phobius"/>
    </source>
</evidence>
<accession>A0A4R5KYS9</accession>
<dbReference type="OrthoDB" id="2677720at2"/>
<sequence>MKPVSNRYTREEFIIPLDQGQLYKGKDLSLNRIVFIYAVPYQSQSLAEAYLQAIGGSAQVTNNPQYMHVFDVEMDHDYIYVIMKYIEGQSLQQLIRTHTFTFREAAAFVAGIGHTLAEIAVERPLNFSIQPSNLWMTDQGQLTIVNTWDTHSGNRRLVQELSGLFFRLLTRREQVPSDIESLRHGLQSSPILNELLEPQRRAAVETILHAHDERMSALAFIQSIKELPEAVPTDDHVNGHDHVSAPDENAQSANSMTRPEEKYVFELEAELRYRSRNATPGEEEADRTRAMPSLLSRTLFGATMWKRLSIGLSLALLGGAVFVGVFAFLIDNTGRKETAYMPGGAASGRQQPSETEQQPKPEDNQPAKETEATNNGGDSSVIIPVPALTGLTKEAAEKQALASGLRYTYYLETNQLAAGTVFKQEPMPNEQAAKGSRVTFWISKGNPAP</sequence>